<organism evidence="1 2">
    <name type="scientific">Rhizopogon vesiculosus</name>
    <dbReference type="NCBI Taxonomy" id="180088"/>
    <lineage>
        <taxon>Eukaryota</taxon>
        <taxon>Fungi</taxon>
        <taxon>Dikarya</taxon>
        <taxon>Basidiomycota</taxon>
        <taxon>Agaricomycotina</taxon>
        <taxon>Agaricomycetes</taxon>
        <taxon>Agaricomycetidae</taxon>
        <taxon>Boletales</taxon>
        <taxon>Suillineae</taxon>
        <taxon>Rhizopogonaceae</taxon>
        <taxon>Rhizopogon</taxon>
    </lineage>
</organism>
<dbReference type="InterPro" id="IPR035979">
    <property type="entry name" value="RBD_domain_sf"/>
</dbReference>
<evidence type="ECO:0000313" key="2">
    <source>
        <dbReference type="Proteomes" id="UP000183567"/>
    </source>
</evidence>
<dbReference type="Proteomes" id="UP000183567">
    <property type="component" value="Unassembled WGS sequence"/>
</dbReference>
<evidence type="ECO:0008006" key="3">
    <source>
        <dbReference type="Google" id="ProtNLM"/>
    </source>
</evidence>
<name>A0A1J8QL30_9AGAM</name>
<dbReference type="STRING" id="180088.A0A1J8QL30"/>
<accession>A0A1J8QL30</accession>
<dbReference type="Gene3D" id="3.30.70.330">
    <property type="match status" value="1"/>
</dbReference>
<sequence>MKGMQGFVLDGHALHVKFAGRGTEDEPKDKADAKSTSTKMIVKNVPFEATKKDIRELFGSRPRPSQVRASPEEV</sequence>
<protein>
    <recommendedName>
        <fullName evidence="3">RRM domain-containing protein</fullName>
    </recommendedName>
</protein>
<evidence type="ECO:0000313" key="1">
    <source>
        <dbReference type="EMBL" id="OJA12468.1"/>
    </source>
</evidence>
<dbReference type="GO" id="GO:0003676">
    <property type="term" value="F:nucleic acid binding"/>
    <property type="evidence" value="ECO:0007669"/>
    <property type="project" value="InterPro"/>
</dbReference>
<reference evidence="1 2" key="1">
    <citation type="submission" date="2016-03" db="EMBL/GenBank/DDBJ databases">
        <title>Comparative genomics of the ectomycorrhizal sister species Rhizopogon vinicolor and Rhizopogon vesiculosus (Basidiomycota: Boletales) reveals a divergence of the mating type B locus.</title>
        <authorList>
            <person name="Mujic A.B."/>
            <person name="Kuo A."/>
            <person name="Tritt A."/>
            <person name="Lipzen A."/>
            <person name="Chen C."/>
            <person name="Johnson J."/>
            <person name="Sharma A."/>
            <person name="Barry K."/>
            <person name="Grigoriev I.V."/>
            <person name="Spatafora J.W."/>
        </authorList>
    </citation>
    <scope>NUCLEOTIDE SEQUENCE [LARGE SCALE GENOMIC DNA]</scope>
    <source>
        <strain evidence="1 2">AM-OR11-056</strain>
    </source>
</reference>
<dbReference type="EMBL" id="LVVM01004650">
    <property type="protein sequence ID" value="OJA12468.1"/>
    <property type="molecule type" value="Genomic_DNA"/>
</dbReference>
<dbReference type="SUPFAM" id="SSF54928">
    <property type="entry name" value="RNA-binding domain, RBD"/>
    <property type="match status" value="1"/>
</dbReference>
<comment type="caution">
    <text evidence="1">The sequence shown here is derived from an EMBL/GenBank/DDBJ whole genome shotgun (WGS) entry which is preliminary data.</text>
</comment>
<proteinExistence type="predicted"/>
<dbReference type="InterPro" id="IPR012677">
    <property type="entry name" value="Nucleotide-bd_a/b_plait_sf"/>
</dbReference>
<gene>
    <name evidence="1" type="ORF">AZE42_10512</name>
</gene>
<dbReference type="AlphaFoldDB" id="A0A1J8QL30"/>
<dbReference type="OrthoDB" id="439639at2759"/>
<keyword evidence="2" id="KW-1185">Reference proteome</keyword>